<reference evidence="1 2" key="1">
    <citation type="journal article" date="2007" name="Nature">
        <title>Evolution of genes and genomes on the Drosophila phylogeny.</title>
        <authorList>
            <consortium name="Drosophila 12 Genomes Consortium"/>
            <person name="Clark A.G."/>
            <person name="Eisen M.B."/>
            <person name="Smith D.R."/>
            <person name="Bergman C.M."/>
            <person name="Oliver B."/>
            <person name="Markow T.A."/>
            <person name="Kaufman T.C."/>
            <person name="Kellis M."/>
            <person name="Gelbart W."/>
            <person name="Iyer V.N."/>
            <person name="Pollard D.A."/>
            <person name="Sackton T.B."/>
            <person name="Larracuente A.M."/>
            <person name="Singh N.D."/>
            <person name="Abad J.P."/>
            <person name="Abt D.N."/>
            <person name="Adryan B."/>
            <person name="Aguade M."/>
            <person name="Akashi H."/>
            <person name="Anderson W.W."/>
            <person name="Aquadro C.F."/>
            <person name="Ardell D.H."/>
            <person name="Arguello R."/>
            <person name="Artieri C.G."/>
            <person name="Barbash D.A."/>
            <person name="Barker D."/>
            <person name="Barsanti P."/>
            <person name="Batterham P."/>
            <person name="Batzoglou S."/>
            <person name="Begun D."/>
            <person name="Bhutkar A."/>
            <person name="Blanco E."/>
            <person name="Bosak S.A."/>
            <person name="Bradley R.K."/>
            <person name="Brand A.D."/>
            <person name="Brent M.R."/>
            <person name="Brooks A.N."/>
            <person name="Brown R.H."/>
            <person name="Butlin R.K."/>
            <person name="Caggese C."/>
            <person name="Calvi B.R."/>
            <person name="Bernardo de Carvalho A."/>
            <person name="Caspi A."/>
            <person name="Castrezana S."/>
            <person name="Celniker S.E."/>
            <person name="Chang J.L."/>
            <person name="Chapple C."/>
            <person name="Chatterji S."/>
            <person name="Chinwalla A."/>
            <person name="Civetta A."/>
            <person name="Clifton S.W."/>
            <person name="Comeron J.M."/>
            <person name="Costello J.C."/>
            <person name="Coyne J.A."/>
            <person name="Daub J."/>
            <person name="David R.G."/>
            <person name="Delcher A.L."/>
            <person name="Delehaunty K."/>
            <person name="Do C.B."/>
            <person name="Ebling H."/>
            <person name="Edwards K."/>
            <person name="Eickbush T."/>
            <person name="Evans J.D."/>
            <person name="Filipski A."/>
            <person name="Findeiss S."/>
            <person name="Freyhult E."/>
            <person name="Fulton L."/>
            <person name="Fulton R."/>
            <person name="Garcia A.C."/>
            <person name="Gardiner A."/>
            <person name="Garfield D.A."/>
            <person name="Garvin B.E."/>
            <person name="Gibson G."/>
            <person name="Gilbert D."/>
            <person name="Gnerre S."/>
            <person name="Godfrey J."/>
            <person name="Good R."/>
            <person name="Gotea V."/>
            <person name="Gravely B."/>
            <person name="Greenberg A.J."/>
            <person name="Griffiths-Jones S."/>
            <person name="Gross S."/>
            <person name="Guigo R."/>
            <person name="Gustafson E.A."/>
            <person name="Haerty W."/>
            <person name="Hahn M.W."/>
            <person name="Halligan D.L."/>
            <person name="Halpern A.L."/>
            <person name="Halter G.M."/>
            <person name="Han M.V."/>
            <person name="Heger A."/>
            <person name="Hillier L."/>
            <person name="Hinrichs A.S."/>
            <person name="Holmes I."/>
            <person name="Hoskins R.A."/>
            <person name="Hubisz M.J."/>
            <person name="Hultmark D."/>
            <person name="Huntley M.A."/>
            <person name="Jaffe D.B."/>
            <person name="Jagadeeshan S."/>
            <person name="Jeck W.R."/>
            <person name="Johnson J."/>
            <person name="Jones C.D."/>
            <person name="Jordan W.C."/>
            <person name="Karpen G.H."/>
            <person name="Kataoka E."/>
            <person name="Keightley P.D."/>
            <person name="Kheradpour P."/>
            <person name="Kirkness E.F."/>
            <person name="Koerich L.B."/>
            <person name="Kristiansen K."/>
            <person name="Kudrna D."/>
            <person name="Kulathinal R.J."/>
            <person name="Kumar S."/>
            <person name="Kwok R."/>
            <person name="Lander E."/>
            <person name="Langley C.H."/>
            <person name="Lapoint R."/>
            <person name="Lazzaro B.P."/>
            <person name="Lee S.J."/>
            <person name="Levesque L."/>
            <person name="Li R."/>
            <person name="Lin C.F."/>
            <person name="Lin M.F."/>
            <person name="Lindblad-Toh K."/>
            <person name="Llopart A."/>
            <person name="Long M."/>
            <person name="Low L."/>
            <person name="Lozovsky E."/>
            <person name="Lu J."/>
            <person name="Luo M."/>
            <person name="Machado C.A."/>
            <person name="Makalowski W."/>
            <person name="Marzo M."/>
            <person name="Matsuda M."/>
            <person name="Matzkin L."/>
            <person name="McAllister B."/>
            <person name="McBride C.S."/>
            <person name="McKernan B."/>
            <person name="McKernan K."/>
            <person name="Mendez-Lago M."/>
            <person name="Minx P."/>
            <person name="Mollenhauer M.U."/>
            <person name="Montooth K."/>
            <person name="Mount S.M."/>
            <person name="Mu X."/>
            <person name="Myers E."/>
            <person name="Negre B."/>
            <person name="Newfeld S."/>
            <person name="Nielsen R."/>
            <person name="Noor M.A."/>
            <person name="O'Grady P."/>
            <person name="Pachter L."/>
            <person name="Papaceit M."/>
            <person name="Parisi M.J."/>
            <person name="Parisi M."/>
            <person name="Parts L."/>
            <person name="Pedersen J.S."/>
            <person name="Pesole G."/>
            <person name="Phillippy A.M."/>
            <person name="Ponting C.P."/>
            <person name="Pop M."/>
            <person name="Porcelli D."/>
            <person name="Powell J.R."/>
            <person name="Prohaska S."/>
            <person name="Pruitt K."/>
            <person name="Puig M."/>
            <person name="Quesneville H."/>
            <person name="Ram K.R."/>
            <person name="Rand D."/>
            <person name="Rasmussen M.D."/>
            <person name="Reed L.K."/>
            <person name="Reenan R."/>
            <person name="Reily A."/>
            <person name="Remington K.A."/>
            <person name="Rieger T.T."/>
            <person name="Ritchie M.G."/>
            <person name="Robin C."/>
            <person name="Rogers Y.H."/>
            <person name="Rohde C."/>
            <person name="Rozas J."/>
            <person name="Rubenfield M.J."/>
            <person name="Ruiz A."/>
            <person name="Russo S."/>
            <person name="Salzberg S.L."/>
            <person name="Sanchez-Gracia A."/>
            <person name="Saranga D.J."/>
            <person name="Sato H."/>
            <person name="Schaeffer S.W."/>
            <person name="Schatz M.C."/>
            <person name="Schlenke T."/>
            <person name="Schwartz R."/>
            <person name="Segarra C."/>
            <person name="Singh R.S."/>
            <person name="Sirot L."/>
            <person name="Sirota M."/>
            <person name="Sisneros N.B."/>
            <person name="Smith C.D."/>
            <person name="Smith T.F."/>
            <person name="Spieth J."/>
            <person name="Stage D.E."/>
            <person name="Stark A."/>
            <person name="Stephan W."/>
            <person name="Strausberg R.L."/>
            <person name="Strempel S."/>
            <person name="Sturgill D."/>
            <person name="Sutton G."/>
            <person name="Sutton G.G."/>
            <person name="Tao W."/>
            <person name="Teichmann S."/>
            <person name="Tobari Y.N."/>
            <person name="Tomimura Y."/>
            <person name="Tsolas J.M."/>
            <person name="Valente V.L."/>
            <person name="Venter E."/>
            <person name="Venter J.C."/>
            <person name="Vicario S."/>
            <person name="Vieira F.G."/>
            <person name="Vilella A.J."/>
            <person name="Villasante A."/>
            <person name="Walenz B."/>
            <person name="Wang J."/>
            <person name="Wasserman M."/>
            <person name="Watts T."/>
            <person name="Wilson D."/>
            <person name="Wilson R.K."/>
            <person name="Wing R.A."/>
            <person name="Wolfner M.F."/>
            <person name="Wong A."/>
            <person name="Wong G.K."/>
            <person name="Wu C.I."/>
            <person name="Wu G."/>
            <person name="Yamamoto D."/>
            <person name="Yang H.P."/>
            <person name="Yang S.P."/>
            <person name="Yorke J.A."/>
            <person name="Yoshida K."/>
            <person name="Zdobnov E."/>
            <person name="Zhang P."/>
            <person name="Zhang Y."/>
            <person name="Zimin A.V."/>
            <person name="Baldwin J."/>
            <person name="Abdouelleil A."/>
            <person name="Abdulkadir J."/>
            <person name="Abebe A."/>
            <person name="Abera B."/>
            <person name="Abreu J."/>
            <person name="Acer S.C."/>
            <person name="Aftuck L."/>
            <person name="Alexander A."/>
            <person name="An P."/>
            <person name="Anderson E."/>
            <person name="Anderson S."/>
            <person name="Arachi H."/>
            <person name="Azer M."/>
            <person name="Bachantsang P."/>
            <person name="Barry A."/>
            <person name="Bayul T."/>
            <person name="Berlin A."/>
            <person name="Bessette D."/>
            <person name="Bloom T."/>
            <person name="Blye J."/>
            <person name="Boguslavskiy L."/>
            <person name="Bonnet C."/>
            <person name="Boukhgalter B."/>
            <person name="Bourzgui I."/>
            <person name="Brown A."/>
            <person name="Cahill P."/>
            <person name="Channer S."/>
            <person name="Cheshatsang Y."/>
            <person name="Chuda L."/>
            <person name="Citroen M."/>
            <person name="Collymore A."/>
            <person name="Cooke P."/>
            <person name="Costello M."/>
            <person name="D'Aco K."/>
            <person name="Daza R."/>
            <person name="De Haan G."/>
            <person name="DeGray S."/>
            <person name="DeMaso C."/>
            <person name="Dhargay N."/>
            <person name="Dooley K."/>
            <person name="Dooley E."/>
            <person name="Doricent M."/>
            <person name="Dorje P."/>
            <person name="Dorjee K."/>
            <person name="Dupes A."/>
            <person name="Elong R."/>
            <person name="Falk J."/>
            <person name="Farina A."/>
            <person name="Faro S."/>
            <person name="Ferguson D."/>
            <person name="Fisher S."/>
            <person name="Foley C.D."/>
            <person name="Franke A."/>
            <person name="Friedrich D."/>
            <person name="Gadbois L."/>
            <person name="Gearin G."/>
            <person name="Gearin C.R."/>
            <person name="Giannoukos G."/>
            <person name="Goode T."/>
            <person name="Graham J."/>
            <person name="Grandbois E."/>
            <person name="Grewal S."/>
            <person name="Gyaltsen K."/>
            <person name="Hafez N."/>
            <person name="Hagos B."/>
            <person name="Hall J."/>
            <person name="Henson C."/>
            <person name="Hollinger A."/>
            <person name="Honan T."/>
            <person name="Huard M.D."/>
            <person name="Hughes L."/>
            <person name="Hurhula B."/>
            <person name="Husby M.E."/>
            <person name="Kamat A."/>
            <person name="Kanga B."/>
            <person name="Kashin S."/>
            <person name="Khazanovich D."/>
            <person name="Kisner P."/>
            <person name="Lance K."/>
            <person name="Lara M."/>
            <person name="Lee W."/>
            <person name="Lennon N."/>
            <person name="Letendre F."/>
            <person name="LeVine R."/>
            <person name="Lipovsky A."/>
            <person name="Liu X."/>
            <person name="Liu J."/>
            <person name="Liu S."/>
            <person name="Lokyitsang T."/>
            <person name="Lokyitsang Y."/>
            <person name="Lubonja R."/>
            <person name="Lui A."/>
            <person name="MacDonald P."/>
            <person name="Magnisalis V."/>
            <person name="Maru K."/>
            <person name="Matthews C."/>
            <person name="McCusker W."/>
            <person name="McDonough S."/>
            <person name="Mehta T."/>
            <person name="Meldrim J."/>
            <person name="Meneus L."/>
            <person name="Mihai O."/>
            <person name="Mihalev A."/>
            <person name="Mihova T."/>
            <person name="Mittelman R."/>
            <person name="Mlenga V."/>
            <person name="Montmayeur A."/>
            <person name="Mulrain L."/>
            <person name="Navidi A."/>
            <person name="Naylor J."/>
            <person name="Negash T."/>
            <person name="Nguyen T."/>
            <person name="Nguyen N."/>
            <person name="Nicol R."/>
            <person name="Norbu C."/>
            <person name="Norbu N."/>
            <person name="Novod N."/>
            <person name="O'Neill B."/>
            <person name="Osman S."/>
            <person name="Markiewicz E."/>
            <person name="Oyono O.L."/>
            <person name="Patti C."/>
            <person name="Phunkhang P."/>
            <person name="Pierre F."/>
            <person name="Priest M."/>
            <person name="Raghuraman S."/>
            <person name="Rege F."/>
            <person name="Reyes R."/>
            <person name="Rise C."/>
            <person name="Rogov P."/>
            <person name="Ross K."/>
            <person name="Ryan E."/>
            <person name="Settipalli S."/>
            <person name="Shea T."/>
            <person name="Sherpa N."/>
            <person name="Shi L."/>
            <person name="Shih D."/>
            <person name="Sparrow T."/>
            <person name="Spaulding J."/>
            <person name="Stalker J."/>
            <person name="Stange-Thomann N."/>
            <person name="Stavropoulos S."/>
            <person name="Stone C."/>
            <person name="Strader C."/>
            <person name="Tesfaye S."/>
            <person name="Thomson T."/>
            <person name="Thoulutsang Y."/>
            <person name="Thoulutsang D."/>
            <person name="Topham K."/>
            <person name="Topping I."/>
            <person name="Tsamla T."/>
            <person name="Vassiliev H."/>
            <person name="Vo A."/>
            <person name="Wangchuk T."/>
            <person name="Wangdi T."/>
            <person name="Weiand M."/>
            <person name="Wilkinson J."/>
            <person name="Wilson A."/>
            <person name="Yadav S."/>
            <person name="Young G."/>
            <person name="Yu Q."/>
            <person name="Zembek L."/>
            <person name="Zhong D."/>
            <person name="Zimmer A."/>
            <person name="Zwirko Z."/>
            <person name="Jaffe D.B."/>
            <person name="Alvarez P."/>
            <person name="Brockman W."/>
            <person name="Butler J."/>
            <person name="Chin C."/>
            <person name="Gnerre S."/>
            <person name="Grabherr M."/>
            <person name="Kleber M."/>
            <person name="Mauceli E."/>
            <person name="MacCallum I."/>
        </authorList>
    </citation>
    <scope>NUCLEOTIDE SEQUENCE [LARGE SCALE GENOMIC DNA]</scope>
    <source>
        <strain evidence="2">Tai18E2 / Tucson 14021-0261.01</strain>
    </source>
</reference>
<dbReference type="Gene3D" id="3.40.630.30">
    <property type="match status" value="1"/>
</dbReference>
<dbReference type="InterPro" id="IPR016181">
    <property type="entry name" value="Acyl_CoA_acyltransferase"/>
</dbReference>
<name>B4IVW4_DROYA</name>
<reference evidence="1 2" key="2">
    <citation type="journal article" date="2007" name="PLoS Biol.">
        <title>Principles of genome evolution in the Drosophila melanogaster species group.</title>
        <authorList>
            <person name="Ranz J.M."/>
            <person name="Maurin D."/>
            <person name="Chan Y.S."/>
            <person name="von Grotthuss M."/>
            <person name="Hillier L.W."/>
            <person name="Roote J."/>
            <person name="Ashburner M."/>
            <person name="Bergman C.M."/>
        </authorList>
    </citation>
    <scope>NUCLEOTIDE SEQUENCE [LARGE SCALE GENOMIC DNA]</scope>
    <source>
        <strain evidence="2">Tai18E2 / Tucson 14021-0261.01</strain>
    </source>
</reference>
<protein>
    <recommendedName>
        <fullName evidence="3">N-acetyltransferase domain-containing protein</fullName>
    </recommendedName>
</protein>
<sequence length="245" mass="27732">MKDCVGIFDGEFEVLRVTAQFYDEVEELLVNISVNHEFGCVISNLKDCPLAIAELRKLIRFIISQGISFAIRHVESDRIVAAIANTIFNTKRMTSYYAVRSQVKSPNMMKYIKLWDAVDASFDVNEHCQVDSTADVEYMGTLPEFRRRGLGHVLCQHSIQMVKLMAHGKLPLEVLVQLAEEIQMERPQAVVAISTSQSSQIMGRQLGMRTIHKWQFSELRSLGGAISEFSGEQALKYVELQVVMV</sequence>
<evidence type="ECO:0000313" key="1">
    <source>
        <dbReference type="EMBL" id="EDX00407.1"/>
    </source>
</evidence>
<dbReference type="EMBL" id="CH894447">
    <property type="protein sequence ID" value="EDX00407.1"/>
    <property type="molecule type" value="Genomic_DNA"/>
</dbReference>
<dbReference type="HOGENOM" id="CLU_1241276_0_0_1"/>
<dbReference type="GO" id="GO:0007618">
    <property type="term" value="P:mating"/>
    <property type="evidence" value="ECO:0007669"/>
    <property type="project" value="EnsemblMetazoa"/>
</dbReference>
<dbReference type="KEGG" id="dya:Dyak_GE15039"/>
<dbReference type="PANTHER" id="PTHR20905:SF28">
    <property type="entry name" value="GH28833P-RELATED"/>
    <property type="match status" value="1"/>
</dbReference>
<evidence type="ECO:0000313" key="2">
    <source>
        <dbReference type="Proteomes" id="UP000002282"/>
    </source>
</evidence>
<dbReference type="PANTHER" id="PTHR20905">
    <property type="entry name" value="N-ACETYLTRANSFERASE-RELATED"/>
    <property type="match status" value="1"/>
</dbReference>
<dbReference type="SUPFAM" id="SSF55729">
    <property type="entry name" value="Acyl-CoA N-acyltransferases (Nat)"/>
    <property type="match status" value="1"/>
</dbReference>
<dbReference type="OrthoDB" id="8191594at2759"/>
<dbReference type="GO" id="GO:0008080">
    <property type="term" value="F:N-acetyltransferase activity"/>
    <property type="evidence" value="ECO:0007669"/>
    <property type="project" value="TreeGrafter"/>
</dbReference>
<dbReference type="PhylomeDB" id="B4IVW4"/>
<dbReference type="AlphaFoldDB" id="B4IVW4"/>
<gene>
    <name evidence="1" type="primary">Dyak\GE15039</name>
    <name evidence="1" type="synonym">dyak_GLEANR_16139</name>
    <name evidence="1" type="synonym">GE15039</name>
    <name evidence="1" type="ORF">Dyak_GE15039</name>
</gene>
<dbReference type="OMA" id="LEYIKLW"/>
<evidence type="ECO:0008006" key="3">
    <source>
        <dbReference type="Google" id="ProtNLM"/>
    </source>
</evidence>
<dbReference type="Proteomes" id="UP000002282">
    <property type="component" value="Unassembled WGS sequence"/>
</dbReference>
<proteinExistence type="predicted"/>
<dbReference type="SMR" id="B4IVW4"/>
<accession>B4IVW4</accession>
<keyword evidence="2" id="KW-1185">Reference proteome</keyword>
<organism evidence="1 2">
    <name type="scientific">Drosophila yakuba</name>
    <name type="common">Fruit fly</name>
    <dbReference type="NCBI Taxonomy" id="7245"/>
    <lineage>
        <taxon>Eukaryota</taxon>
        <taxon>Metazoa</taxon>
        <taxon>Ecdysozoa</taxon>
        <taxon>Arthropoda</taxon>
        <taxon>Hexapoda</taxon>
        <taxon>Insecta</taxon>
        <taxon>Pterygota</taxon>
        <taxon>Neoptera</taxon>
        <taxon>Endopterygota</taxon>
        <taxon>Diptera</taxon>
        <taxon>Brachycera</taxon>
        <taxon>Muscomorpha</taxon>
        <taxon>Ephydroidea</taxon>
        <taxon>Drosophilidae</taxon>
        <taxon>Drosophila</taxon>
        <taxon>Sophophora</taxon>
    </lineage>
</organism>